<dbReference type="Gene3D" id="3.60.21.10">
    <property type="match status" value="1"/>
</dbReference>
<dbReference type="AlphaFoldDB" id="A0A8J2WWM3"/>
<accession>A0A8J2WWM3</accession>
<proteinExistence type="predicted"/>
<dbReference type="EMBL" id="CAKKNE010000003">
    <property type="protein sequence ID" value="CAH0370419.1"/>
    <property type="molecule type" value="Genomic_DNA"/>
</dbReference>
<dbReference type="SUPFAM" id="SSF56300">
    <property type="entry name" value="Metallo-dependent phosphatases"/>
    <property type="match status" value="1"/>
</dbReference>
<dbReference type="InterPro" id="IPR029052">
    <property type="entry name" value="Metallo-depent_PP-like"/>
</dbReference>
<evidence type="ECO:0000313" key="3">
    <source>
        <dbReference type="Proteomes" id="UP000789595"/>
    </source>
</evidence>
<feature type="region of interest" description="Disordered" evidence="1">
    <location>
        <begin position="28"/>
        <end position="63"/>
    </location>
</feature>
<comment type="caution">
    <text evidence="2">The sequence shown here is derived from an EMBL/GenBank/DDBJ whole genome shotgun (WGS) entry which is preliminary data.</text>
</comment>
<gene>
    <name evidence="2" type="ORF">PECAL_3P03040</name>
</gene>
<reference evidence="2" key="1">
    <citation type="submission" date="2021-11" db="EMBL/GenBank/DDBJ databases">
        <authorList>
            <consortium name="Genoscope - CEA"/>
            <person name="William W."/>
        </authorList>
    </citation>
    <scope>NUCLEOTIDE SEQUENCE</scope>
</reference>
<evidence type="ECO:0000256" key="1">
    <source>
        <dbReference type="SAM" id="MobiDB-lite"/>
    </source>
</evidence>
<sequence length="533" mass="57482">MRRRLLSAAGWSTATAMRSRRASWRAAGGCRPAAATPSRGRDMHSSSRRAARAMQPSMQASRGRLSSSCRAADECSPHYVTPVTTLADASQDTACDVLYVVGGLYGNIKALEALEEGMERERRHGLRIEVCFNGDFNFFNATSKTWARINQGVRALGHATAGNVERESLNSDGGCGCAYPDYVDAAFADRASAIVQRLRTVYTDPDIAAWLSTLPFAKTYAVGGARVCCVHGLLRSVEIKLDTRRWRRGGVIYNSQNTGDPACANGWAFDAAHLPGGSRPDHATDVTNIERWFEEARADVFACAHTCRPVFQRFGNGLVANNGAAGLGNFRDDPRGLVTRVACVDVASALGAPLYSADVGRARIEAVPLAFDLNAALAAFDGVWPSGSAAAVSYRERLANGDEGWSPGAADRAGVMCPHLHALVERQTTLMPRIVEELEAHGEKRSHWAWWAFPADMCGNSEPPPKTKLSSPAAAAELLARGPVADWRKALELICELSEARGQLVLPAADHGRVASFIPFWEGLEFTPAWLGI</sequence>
<dbReference type="Proteomes" id="UP000789595">
    <property type="component" value="Unassembled WGS sequence"/>
</dbReference>
<evidence type="ECO:0008006" key="4">
    <source>
        <dbReference type="Google" id="ProtNLM"/>
    </source>
</evidence>
<name>A0A8J2WWM3_9STRA</name>
<dbReference type="OrthoDB" id="10265567at2759"/>
<protein>
    <recommendedName>
        <fullName evidence="4">Calcineurin-like phosphoesterase domain-containing protein</fullName>
    </recommendedName>
</protein>
<evidence type="ECO:0000313" key="2">
    <source>
        <dbReference type="EMBL" id="CAH0370419.1"/>
    </source>
</evidence>
<organism evidence="2 3">
    <name type="scientific">Pelagomonas calceolata</name>
    <dbReference type="NCBI Taxonomy" id="35677"/>
    <lineage>
        <taxon>Eukaryota</taxon>
        <taxon>Sar</taxon>
        <taxon>Stramenopiles</taxon>
        <taxon>Ochrophyta</taxon>
        <taxon>Pelagophyceae</taxon>
        <taxon>Pelagomonadales</taxon>
        <taxon>Pelagomonadaceae</taxon>
        <taxon>Pelagomonas</taxon>
    </lineage>
</organism>
<feature type="non-terminal residue" evidence="2">
    <location>
        <position position="533"/>
    </location>
</feature>
<keyword evidence="3" id="KW-1185">Reference proteome</keyword>